<organism evidence="1 2">
    <name type="scientific">Elaeophora elaphi</name>
    <dbReference type="NCBI Taxonomy" id="1147741"/>
    <lineage>
        <taxon>Eukaryota</taxon>
        <taxon>Metazoa</taxon>
        <taxon>Ecdysozoa</taxon>
        <taxon>Nematoda</taxon>
        <taxon>Chromadorea</taxon>
        <taxon>Rhabditida</taxon>
        <taxon>Spirurina</taxon>
        <taxon>Spiruromorpha</taxon>
        <taxon>Filarioidea</taxon>
        <taxon>Onchocercidae</taxon>
        <taxon>Elaeophora</taxon>
    </lineage>
</organism>
<reference evidence="2" key="1">
    <citation type="submission" date="2017-02" db="UniProtKB">
        <authorList>
            <consortium name="WormBaseParasite"/>
        </authorList>
    </citation>
    <scope>IDENTIFICATION</scope>
</reference>
<protein>
    <submittedName>
        <fullName evidence="2">C2H2-type domain-containing protein</fullName>
    </submittedName>
</protein>
<name>A0A0R3RP07_9BILA</name>
<sequence length="107" mass="12664">MFKCVLCGKGFVWENLKQHNLTHAKNRLYKCDDNPKTHKLSHANVKCMNETEDTINLNLSKDIRKYKFNRIDTLKNHKLLYANNRCDVYGKGFKQNSSLLRDTRIFN</sequence>
<evidence type="ECO:0000313" key="2">
    <source>
        <dbReference type="WBParaSite" id="EEL_0000321801-mRNA-1"/>
    </source>
</evidence>
<dbReference type="STRING" id="1147741.A0A0R3RP07"/>
<dbReference type="SUPFAM" id="SSF57667">
    <property type="entry name" value="beta-beta-alpha zinc fingers"/>
    <property type="match status" value="1"/>
</dbReference>
<dbReference type="AlphaFoldDB" id="A0A0R3RP07"/>
<proteinExistence type="predicted"/>
<dbReference type="Proteomes" id="UP000050640">
    <property type="component" value="Unplaced"/>
</dbReference>
<dbReference type="InterPro" id="IPR036236">
    <property type="entry name" value="Znf_C2H2_sf"/>
</dbReference>
<dbReference type="Gene3D" id="3.30.160.60">
    <property type="entry name" value="Classic Zinc Finger"/>
    <property type="match status" value="1"/>
</dbReference>
<keyword evidence="1" id="KW-1185">Reference proteome</keyword>
<dbReference type="WBParaSite" id="EEL_0000321801-mRNA-1">
    <property type="protein sequence ID" value="EEL_0000321801-mRNA-1"/>
    <property type="gene ID" value="EEL_0000321801"/>
</dbReference>
<evidence type="ECO:0000313" key="1">
    <source>
        <dbReference type="Proteomes" id="UP000050640"/>
    </source>
</evidence>
<accession>A0A0R3RP07</accession>